<protein>
    <submittedName>
        <fullName evidence="1">Uncharacterized protein</fullName>
    </submittedName>
</protein>
<reference evidence="1" key="2">
    <citation type="submission" date="2025-03" db="EMBL/GenBank/DDBJ databases">
        <authorList>
            <consortium name="ELIXIR-Norway"/>
            <consortium name="Elixir Norway"/>
        </authorList>
    </citation>
    <scope>NUCLEOTIDE SEQUENCE</scope>
</reference>
<organism evidence="1 2">
    <name type="scientific">Rangifer tarandus platyrhynchus</name>
    <name type="common">Svalbard reindeer</name>
    <dbReference type="NCBI Taxonomy" id="3082113"/>
    <lineage>
        <taxon>Eukaryota</taxon>
        <taxon>Metazoa</taxon>
        <taxon>Chordata</taxon>
        <taxon>Craniata</taxon>
        <taxon>Vertebrata</taxon>
        <taxon>Euteleostomi</taxon>
        <taxon>Mammalia</taxon>
        <taxon>Eutheria</taxon>
        <taxon>Laurasiatheria</taxon>
        <taxon>Artiodactyla</taxon>
        <taxon>Ruminantia</taxon>
        <taxon>Pecora</taxon>
        <taxon>Cervidae</taxon>
        <taxon>Odocoileinae</taxon>
        <taxon>Rangifer</taxon>
    </lineage>
</organism>
<dbReference type="EMBL" id="OX596115">
    <property type="protein sequence ID" value="CAN0469254.1"/>
    <property type="molecule type" value="Genomic_DNA"/>
</dbReference>
<proteinExistence type="predicted"/>
<accession>A0AC59ZN19</accession>
<name>A0AC59ZN19_RANTA</name>
<evidence type="ECO:0000313" key="2">
    <source>
        <dbReference type="Proteomes" id="UP001162501"/>
    </source>
</evidence>
<reference evidence="1" key="1">
    <citation type="submission" date="2023-05" db="EMBL/GenBank/DDBJ databases">
        <authorList>
            <consortium name="ELIXIR-Norway"/>
        </authorList>
    </citation>
    <scope>NUCLEOTIDE SEQUENCE</scope>
</reference>
<dbReference type="Proteomes" id="UP001162501">
    <property type="component" value="Chromosome 31"/>
</dbReference>
<evidence type="ECO:0000313" key="1">
    <source>
        <dbReference type="EMBL" id="CAN0469254.1"/>
    </source>
</evidence>
<sequence>MAGPARWQDVSVGSWNQPPRLGRQMSDGVGEKLFQDLYPFMLGEHGLTSQSKGKSQSLPRVLSPESLSCVEVPIPLSDGHLPGVPKVPLQPPNCASNLESTRNPEKAGTSAPLPRPRFGRPLKPPSYGSQPHSRAGAENGSYADSRQPDPGAAHLARTNSARQDLYGPDPGLEPPVYVPPPSYKSPPQPAAHPCPEEAVPRPDGGGRRVPQHLMEKPAAGGQPLSGSRGAGSEWGASPCSPVGVPPQPHPTTAYDGSILIIPFNDPRILN</sequence>
<gene>
    <name evidence="1" type="ORF">MRATA1EN22A_LOCUS20393</name>
</gene>